<proteinExistence type="predicted"/>
<evidence type="ECO:0000313" key="3">
    <source>
        <dbReference type="Proteomes" id="UP001217089"/>
    </source>
</evidence>
<feature type="region of interest" description="Disordered" evidence="1">
    <location>
        <begin position="402"/>
        <end position="426"/>
    </location>
</feature>
<keyword evidence="3" id="KW-1185">Reference proteome</keyword>
<dbReference type="Proteomes" id="UP001217089">
    <property type="component" value="Unassembled WGS sequence"/>
</dbReference>
<gene>
    <name evidence="2" type="ORF">KUTeg_002390</name>
</gene>
<name>A0ABQ9FYN5_TEGGR</name>
<reference evidence="2 3" key="1">
    <citation type="submission" date="2022-12" db="EMBL/GenBank/DDBJ databases">
        <title>Chromosome-level genome of Tegillarca granosa.</title>
        <authorList>
            <person name="Kim J."/>
        </authorList>
    </citation>
    <scope>NUCLEOTIDE SEQUENCE [LARGE SCALE GENOMIC DNA]</scope>
    <source>
        <strain evidence="2">Teg-2019</strain>
        <tissue evidence="2">Adductor muscle</tissue>
    </source>
</reference>
<protein>
    <submittedName>
        <fullName evidence="2">Uncharacterized protein</fullName>
    </submittedName>
</protein>
<feature type="compositionally biased region" description="Polar residues" evidence="1">
    <location>
        <begin position="404"/>
        <end position="421"/>
    </location>
</feature>
<evidence type="ECO:0000313" key="2">
    <source>
        <dbReference type="EMBL" id="KAJ8320803.1"/>
    </source>
</evidence>
<feature type="region of interest" description="Disordered" evidence="1">
    <location>
        <begin position="504"/>
        <end position="530"/>
    </location>
</feature>
<comment type="caution">
    <text evidence="2">The sequence shown here is derived from an EMBL/GenBank/DDBJ whole genome shotgun (WGS) entry which is preliminary data.</text>
</comment>
<accession>A0ABQ9FYN5</accession>
<dbReference type="EMBL" id="JARBDR010000141">
    <property type="protein sequence ID" value="KAJ8320803.1"/>
    <property type="molecule type" value="Genomic_DNA"/>
</dbReference>
<feature type="non-terminal residue" evidence="2">
    <location>
        <position position="530"/>
    </location>
</feature>
<evidence type="ECO:0000256" key="1">
    <source>
        <dbReference type="SAM" id="MobiDB-lite"/>
    </source>
</evidence>
<organism evidence="2 3">
    <name type="scientific">Tegillarca granosa</name>
    <name type="common">Malaysian cockle</name>
    <name type="synonym">Anadara granosa</name>
    <dbReference type="NCBI Taxonomy" id="220873"/>
    <lineage>
        <taxon>Eukaryota</taxon>
        <taxon>Metazoa</taxon>
        <taxon>Spiralia</taxon>
        <taxon>Lophotrochozoa</taxon>
        <taxon>Mollusca</taxon>
        <taxon>Bivalvia</taxon>
        <taxon>Autobranchia</taxon>
        <taxon>Pteriomorphia</taxon>
        <taxon>Arcoida</taxon>
        <taxon>Arcoidea</taxon>
        <taxon>Arcidae</taxon>
        <taxon>Tegillarca</taxon>
    </lineage>
</organism>
<sequence length="530" mass="59439">MDTFKVLNNTFHVKVGSQFRVQSNFTFKLKWEIYHPSDTGYVVDLTREDNVQGTAFFKTSDISTNKDFMAALNRSFTHGGLLCNFRPQEIFEIVSQRVREMREKGNHTKTALVVAGLQKDLNCLILNQDQIFNINTGEMVKKEICPIAWTPEFNMKMMAKEDVMRYVQEPISVVPLVVFIDRSREILKEVIGPAILAWSAMYGLNFYNWLIDTTRNFNLPILYGQPMAGKTLIASCAAWLNGCTDIHIASRCTPAFITQWLKSSTMPFVWDDPSSSEDVGQLTIDLGCRAIRGKSTDDPRTPQTGCLELESCAKAASAAFPLVMKAISSITEEDLFSLTRTLRESLEAELRIVQGIAFPLLIAKKALAGIEASVIRGEALAFKKEALALLWAEPQENFLRKNGGTFNKTTRLNGKPTKNCTSSRKRRSCRRRQAVEEQAVEEQAVEEQAVEEQAVEEQAVEEQAVEEQVVEAEDEIVQAVELDCGNEQATKEAEEEIVLEVEVANEEKQTVEEENVAATPAEGEQAIEEQ</sequence>